<name>A0A853BFU1_9PSEU</name>
<proteinExistence type="predicted"/>
<dbReference type="Proteomes" id="UP000549616">
    <property type="component" value="Unassembled WGS sequence"/>
</dbReference>
<accession>A0A853BFU1</accession>
<gene>
    <name evidence="1" type="ORF">HNR02_006907</name>
</gene>
<evidence type="ECO:0000313" key="1">
    <source>
        <dbReference type="EMBL" id="NYI93532.1"/>
    </source>
</evidence>
<reference evidence="1 2" key="1">
    <citation type="submission" date="2020-07" db="EMBL/GenBank/DDBJ databases">
        <title>Sequencing the genomes of 1000 actinobacteria strains.</title>
        <authorList>
            <person name="Klenk H.-P."/>
        </authorList>
    </citation>
    <scope>NUCLEOTIDE SEQUENCE [LARGE SCALE GENOMIC DNA]</scope>
    <source>
        <strain evidence="1 2">DSM 104006</strain>
    </source>
</reference>
<comment type="caution">
    <text evidence="1">The sequence shown here is derived from an EMBL/GenBank/DDBJ whole genome shotgun (WGS) entry which is preliminary data.</text>
</comment>
<keyword evidence="2" id="KW-1185">Reference proteome</keyword>
<evidence type="ECO:0000313" key="2">
    <source>
        <dbReference type="Proteomes" id="UP000549616"/>
    </source>
</evidence>
<protein>
    <submittedName>
        <fullName evidence="1">Uncharacterized protein</fullName>
    </submittedName>
</protein>
<dbReference type="AlphaFoldDB" id="A0A853BFU1"/>
<dbReference type="EMBL" id="JACCFK010000002">
    <property type="protein sequence ID" value="NYI93532.1"/>
    <property type="molecule type" value="Genomic_DNA"/>
</dbReference>
<dbReference type="RefSeq" id="WP_179777691.1">
    <property type="nucleotide sequence ID" value="NZ_JACCFK010000002.1"/>
</dbReference>
<organism evidence="1 2">
    <name type="scientific">Amycolatopsis endophytica</name>
    <dbReference type="NCBI Taxonomy" id="860233"/>
    <lineage>
        <taxon>Bacteria</taxon>
        <taxon>Bacillati</taxon>
        <taxon>Actinomycetota</taxon>
        <taxon>Actinomycetes</taxon>
        <taxon>Pseudonocardiales</taxon>
        <taxon>Pseudonocardiaceae</taxon>
        <taxon>Amycolatopsis</taxon>
    </lineage>
</organism>
<sequence>MRWWRRLFGDPLPEDFPGELEASENALGSAAVAGGGHLVVTELGLWVPSEGRARRIGWHLVSKAVWGDGTLTVVEAEETGTAGAAVVLRDRDPVRFALARPGKVPWLVRQRVDGSIRARHRAELTSGGVWFVQRKLPGRDGVVLQARPDAGVDADVVAAIAREAAAKLAHPEA</sequence>